<evidence type="ECO:0000256" key="10">
    <source>
        <dbReference type="ARBA" id="ARBA00060965"/>
    </source>
</evidence>
<keyword evidence="7 11" id="KW-0648">Protein biosynthesis</keyword>
<dbReference type="Proteomes" id="UP000422108">
    <property type="component" value="Chromosome"/>
</dbReference>
<evidence type="ECO:0000256" key="5">
    <source>
        <dbReference type="ARBA" id="ARBA00022840"/>
    </source>
</evidence>
<dbReference type="GO" id="GO:0005524">
    <property type="term" value="F:ATP binding"/>
    <property type="evidence" value="ECO:0007669"/>
    <property type="project" value="UniProtKB-UniRule"/>
</dbReference>
<dbReference type="InterPro" id="IPR054608">
    <property type="entry name" value="SYY-like_C"/>
</dbReference>
<keyword evidence="2 11" id="KW-0963">Cytoplasm</keyword>
<dbReference type="GO" id="GO:0006437">
    <property type="term" value="P:tyrosyl-tRNA aminoacylation"/>
    <property type="evidence" value="ECO:0007669"/>
    <property type="project" value="UniProtKB-UniRule"/>
</dbReference>
<dbReference type="GO" id="GO:0003723">
    <property type="term" value="F:RNA binding"/>
    <property type="evidence" value="ECO:0007669"/>
    <property type="project" value="UniProtKB-KW"/>
</dbReference>
<keyword evidence="5 11" id="KW-0067">ATP-binding</keyword>
<feature type="binding site" evidence="11">
    <location>
        <position position="42"/>
    </location>
    <ligand>
        <name>L-tyrosine</name>
        <dbReference type="ChEBI" id="CHEBI:58315"/>
    </ligand>
</feature>
<dbReference type="InterPro" id="IPR024107">
    <property type="entry name" value="Tyr-tRNA-ligase_bac_1"/>
</dbReference>
<comment type="subcellular location">
    <subcellularLocation>
        <location evidence="1 11">Cytoplasm</location>
    </subcellularLocation>
</comment>
<feature type="binding site" evidence="11">
    <location>
        <position position="177"/>
    </location>
    <ligand>
        <name>L-tyrosine</name>
        <dbReference type="ChEBI" id="CHEBI:58315"/>
    </ligand>
</feature>
<evidence type="ECO:0000313" key="14">
    <source>
        <dbReference type="EMBL" id="BBO92699.1"/>
    </source>
</evidence>
<organism evidence="14 15">
    <name type="scientific">Desulfosarcina ovata subsp. ovata</name>
    <dbReference type="NCBI Taxonomy" id="2752305"/>
    <lineage>
        <taxon>Bacteria</taxon>
        <taxon>Pseudomonadati</taxon>
        <taxon>Thermodesulfobacteriota</taxon>
        <taxon>Desulfobacteria</taxon>
        <taxon>Desulfobacterales</taxon>
        <taxon>Desulfosarcinaceae</taxon>
        <taxon>Desulfosarcina</taxon>
    </lineage>
</organism>
<evidence type="ECO:0000256" key="8">
    <source>
        <dbReference type="ARBA" id="ARBA00023146"/>
    </source>
</evidence>
<dbReference type="AlphaFoldDB" id="A0A5K8AJL1"/>
<evidence type="ECO:0000313" key="15">
    <source>
        <dbReference type="Proteomes" id="UP000422108"/>
    </source>
</evidence>
<dbReference type="InterPro" id="IPR036986">
    <property type="entry name" value="S4_RNA-bd_sf"/>
</dbReference>
<keyword evidence="4 11" id="KW-0547">Nucleotide-binding</keyword>
<evidence type="ECO:0000256" key="4">
    <source>
        <dbReference type="ARBA" id="ARBA00022741"/>
    </source>
</evidence>
<dbReference type="Gene3D" id="3.10.290.10">
    <property type="entry name" value="RNA-binding S4 domain"/>
    <property type="match status" value="1"/>
</dbReference>
<sequence length="436" mass="48361">MIKVREKMENVLDVLRKRGFIEQTTHDEELRDYLDAQQITCYIGFDPTASSLHVGSLVPIMSLAHMQRCGHRPIALVGGGTGLVGDPSGKTEMRKLLTVEDVAANVTGLKNQLSRFIDFSNEQAIMVNNADWLTQLAYIPFLRDIGRHFSVNRMIKAESYKMRLDSDDGLSFIEFNYMVLQAYDFLELRKRYGCCLQMGGSDQWGNIVAGIDLIRRVEGKSAFGITFPLITTASGAKMGKTAAGAVWLDPDRTSPYDYYQFWVNTDDRDVSRFLALFTFLPMDEIAAVESLEGADLNAAKSILAYEATRLAHGEVEARSAYQAAMSMFGSRQLPEGLLTSSSIPRAQAGGADETVPQIEMSISEFETGVPCFKLFHQVGLADSSGAARRLIQQGGGYVNGRRLASIDEMITSNDINGMDILLRAGKKHFFKIRIKK</sequence>
<dbReference type="PANTHER" id="PTHR11766">
    <property type="entry name" value="TYROSYL-TRNA SYNTHETASE"/>
    <property type="match status" value="1"/>
</dbReference>
<dbReference type="InterPro" id="IPR024088">
    <property type="entry name" value="Tyr-tRNA-ligase_bac-type"/>
</dbReference>
<keyword evidence="6 12" id="KW-0694">RNA-binding</keyword>
<dbReference type="Gene3D" id="1.10.240.10">
    <property type="entry name" value="Tyrosyl-Transfer RNA Synthetase"/>
    <property type="match status" value="1"/>
</dbReference>
<dbReference type="InterPro" id="IPR014729">
    <property type="entry name" value="Rossmann-like_a/b/a_fold"/>
</dbReference>
<dbReference type="CDD" id="cd00165">
    <property type="entry name" value="S4"/>
    <property type="match status" value="1"/>
</dbReference>
<evidence type="ECO:0000256" key="7">
    <source>
        <dbReference type="ARBA" id="ARBA00022917"/>
    </source>
</evidence>
<dbReference type="PRINTS" id="PR01040">
    <property type="entry name" value="TRNASYNTHTYR"/>
</dbReference>
<dbReference type="FunFam" id="1.10.240.10:FF:000001">
    <property type="entry name" value="Tyrosine--tRNA ligase"/>
    <property type="match status" value="1"/>
</dbReference>
<dbReference type="PANTHER" id="PTHR11766:SF0">
    <property type="entry name" value="TYROSINE--TRNA LIGASE, MITOCHONDRIAL"/>
    <property type="match status" value="1"/>
</dbReference>
<comment type="similarity">
    <text evidence="10 11">Belongs to the class-I aminoacyl-tRNA synthetase family. TyrS type 1 subfamily.</text>
</comment>
<keyword evidence="15" id="KW-1185">Reference proteome</keyword>
<dbReference type="EC" id="6.1.1.1" evidence="11"/>
<name>A0A5K8AJL1_9BACT</name>
<feature type="binding site" evidence="11">
    <location>
        <position position="240"/>
    </location>
    <ligand>
        <name>ATP</name>
        <dbReference type="ChEBI" id="CHEBI:30616"/>
    </ligand>
</feature>
<dbReference type="GO" id="GO:0005829">
    <property type="term" value="C:cytosol"/>
    <property type="evidence" value="ECO:0007669"/>
    <property type="project" value="TreeGrafter"/>
</dbReference>
<dbReference type="NCBIfam" id="TIGR00234">
    <property type="entry name" value="tyrS"/>
    <property type="match status" value="1"/>
</dbReference>
<feature type="short sequence motif" description="'KMSKS' region" evidence="11">
    <location>
        <begin position="237"/>
        <end position="241"/>
    </location>
</feature>
<gene>
    <name evidence="11 14" type="primary">tyrS</name>
    <name evidence="14" type="ORF">DSCOOX_58790</name>
</gene>
<evidence type="ECO:0000256" key="1">
    <source>
        <dbReference type="ARBA" id="ARBA00004496"/>
    </source>
</evidence>
<comment type="subunit">
    <text evidence="11">Homodimer.</text>
</comment>
<evidence type="ECO:0000256" key="9">
    <source>
        <dbReference type="ARBA" id="ARBA00048248"/>
    </source>
</evidence>
<dbReference type="EMBL" id="AP021879">
    <property type="protein sequence ID" value="BBO92699.1"/>
    <property type="molecule type" value="Genomic_DNA"/>
</dbReference>
<evidence type="ECO:0000256" key="12">
    <source>
        <dbReference type="PROSITE-ProRule" id="PRU00182"/>
    </source>
</evidence>
<feature type="short sequence motif" description="'HIGH' region" evidence="11">
    <location>
        <begin position="47"/>
        <end position="56"/>
    </location>
</feature>
<accession>A0A5K8AJL1</accession>
<feature type="domain" description="Tyrosine--tRNA ligase SYY-like C-terminal" evidence="13">
    <location>
        <begin position="355"/>
        <end position="430"/>
    </location>
</feature>
<dbReference type="Gene3D" id="3.40.50.620">
    <property type="entry name" value="HUPs"/>
    <property type="match status" value="1"/>
</dbReference>
<dbReference type="FunFam" id="3.40.50.620:FF:000008">
    <property type="entry name" value="Tyrosine--tRNA ligase"/>
    <property type="match status" value="1"/>
</dbReference>
<dbReference type="CDD" id="cd00805">
    <property type="entry name" value="TyrRS_core"/>
    <property type="match status" value="1"/>
</dbReference>
<keyword evidence="3 11" id="KW-0436">Ligase</keyword>
<dbReference type="GO" id="GO:0004831">
    <property type="term" value="F:tyrosine-tRNA ligase activity"/>
    <property type="evidence" value="ECO:0007669"/>
    <property type="project" value="UniProtKB-UniRule"/>
</dbReference>
<protein>
    <recommendedName>
        <fullName evidence="11">Tyrosine--tRNA ligase</fullName>
        <ecNumber evidence="11">6.1.1.1</ecNumber>
    </recommendedName>
    <alternativeName>
        <fullName evidence="11">Tyrosyl-tRNA synthetase</fullName>
        <shortName evidence="11">TyrRS</shortName>
    </alternativeName>
</protein>
<feature type="binding site" evidence="11">
    <location>
        <position position="181"/>
    </location>
    <ligand>
        <name>L-tyrosine</name>
        <dbReference type="ChEBI" id="CHEBI:58315"/>
    </ligand>
</feature>
<comment type="catalytic activity">
    <reaction evidence="9 11">
        <text>tRNA(Tyr) + L-tyrosine + ATP = L-tyrosyl-tRNA(Tyr) + AMP + diphosphate + H(+)</text>
        <dbReference type="Rhea" id="RHEA:10220"/>
        <dbReference type="Rhea" id="RHEA-COMP:9706"/>
        <dbReference type="Rhea" id="RHEA-COMP:9707"/>
        <dbReference type="ChEBI" id="CHEBI:15378"/>
        <dbReference type="ChEBI" id="CHEBI:30616"/>
        <dbReference type="ChEBI" id="CHEBI:33019"/>
        <dbReference type="ChEBI" id="CHEBI:58315"/>
        <dbReference type="ChEBI" id="CHEBI:78442"/>
        <dbReference type="ChEBI" id="CHEBI:78536"/>
        <dbReference type="ChEBI" id="CHEBI:456215"/>
        <dbReference type="EC" id="6.1.1.1"/>
    </reaction>
</comment>
<comment type="function">
    <text evidence="11">Catalyzes the attachment of tyrosine to tRNA(Tyr) in a two-step reaction: tyrosine is first activated by ATP to form Tyr-AMP and then transferred to the acceptor end of tRNA(Tyr).</text>
</comment>
<reference evidence="14 15" key="1">
    <citation type="submission" date="2019-11" db="EMBL/GenBank/DDBJ databases">
        <title>Comparative genomics of hydrocarbon-degrading Desulfosarcina strains.</title>
        <authorList>
            <person name="Watanabe M."/>
            <person name="Kojima H."/>
            <person name="Fukui M."/>
        </authorList>
    </citation>
    <scope>NUCLEOTIDE SEQUENCE [LARGE SCALE GENOMIC DNA]</scope>
    <source>
        <strain evidence="15">oXyS1</strain>
    </source>
</reference>
<evidence type="ECO:0000256" key="3">
    <source>
        <dbReference type="ARBA" id="ARBA00022598"/>
    </source>
</evidence>
<evidence type="ECO:0000256" key="2">
    <source>
        <dbReference type="ARBA" id="ARBA00022490"/>
    </source>
</evidence>
<dbReference type="GO" id="GO:0042803">
    <property type="term" value="F:protein homodimerization activity"/>
    <property type="evidence" value="ECO:0007669"/>
    <property type="project" value="UniProtKB-ARBA"/>
</dbReference>
<keyword evidence="8 11" id="KW-0030">Aminoacyl-tRNA synthetase</keyword>
<dbReference type="SUPFAM" id="SSF52374">
    <property type="entry name" value="Nucleotidylyl transferase"/>
    <property type="match status" value="1"/>
</dbReference>
<proteinExistence type="inferred from homology"/>
<evidence type="ECO:0000256" key="11">
    <source>
        <dbReference type="HAMAP-Rule" id="MF_02006"/>
    </source>
</evidence>
<dbReference type="HAMAP" id="MF_02006">
    <property type="entry name" value="Tyr_tRNA_synth_type1"/>
    <property type="match status" value="1"/>
</dbReference>
<dbReference type="InterPro" id="IPR002307">
    <property type="entry name" value="Tyr-tRNA-ligase"/>
</dbReference>
<evidence type="ECO:0000259" key="13">
    <source>
        <dbReference type="Pfam" id="PF22421"/>
    </source>
</evidence>
<dbReference type="SUPFAM" id="SSF55174">
    <property type="entry name" value="Alpha-L RNA-binding motif"/>
    <property type="match status" value="1"/>
</dbReference>
<dbReference type="Pfam" id="PF22421">
    <property type="entry name" value="SYY_C-terminal"/>
    <property type="match status" value="1"/>
</dbReference>
<dbReference type="PROSITE" id="PS50889">
    <property type="entry name" value="S4"/>
    <property type="match status" value="1"/>
</dbReference>
<dbReference type="InterPro" id="IPR002305">
    <property type="entry name" value="aa-tRNA-synth_Ic"/>
</dbReference>
<evidence type="ECO:0000256" key="6">
    <source>
        <dbReference type="ARBA" id="ARBA00022884"/>
    </source>
</evidence>
<dbReference type="Pfam" id="PF00579">
    <property type="entry name" value="tRNA-synt_1b"/>
    <property type="match status" value="1"/>
</dbReference>